<name>A0ABW6T1Y5_9ACTN</name>
<gene>
    <name evidence="2" type="ORF">ACFYXI_37225</name>
</gene>
<evidence type="ECO:0000313" key="3">
    <source>
        <dbReference type="Proteomes" id="UP001602013"/>
    </source>
</evidence>
<feature type="region of interest" description="Disordered" evidence="1">
    <location>
        <begin position="42"/>
        <end position="63"/>
    </location>
</feature>
<evidence type="ECO:0000313" key="2">
    <source>
        <dbReference type="EMBL" id="MFF3671241.1"/>
    </source>
</evidence>
<feature type="compositionally biased region" description="Basic and acidic residues" evidence="1">
    <location>
        <begin position="53"/>
        <end position="63"/>
    </location>
</feature>
<comment type="caution">
    <text evidence="2">The sequence shown here is derived from an EMBL/GenBank/DDBJ whole genome shotgun (WGS) entry which is preliminary data.</text>
</comment>
<organism evidence="2 3">
    <name type="scientific">Microtetraspora malaysiensis</name>
    <dbReference type="NCBI Taxonomy" id="161358"/>
    <lineage>
        <taxon>Bacteria</taxon>
        <taxon>Bacillati</taxon>
        <taxon>Actinomycetota</taxon>
        <taxon>Actinomycetes</taxon>
        <taxon>Streptosporangiales</taxon>
        <taxon>Streptosporangiaceae</taxon>
        <taxon>Microtetraspora</taxon>
    </lineage>
</organism>
<dbReference type="Proteomes" id="UP001602013">
    <property type="component" value="Unassembled WGS sequence"/>
</dbReference>
<keyword evidence="3" id="KW-1185">Reference proteome</keyword>
<evidence type="ECO:0000256" key="1">
    <source>
        <dbReference type="SAM" id="MobiDB-lite"/>
    </source>
</evidence>
<reference evidence="2 3" key="1">
    <citation type="submission" date="2024-10" db="EMBL/GenBank/DDBJ databases">
        <title>The Natural Products Discovery Center: Release of the First 8490 Sequenced Strains for Exploring Actinobacteria Biosynthetic Diversity.</title>
        <authorList>
            <person name="Kalkreuter E."/>
            <person name="Kautsar S.A."/>
            <person name="Yang D."/>
            <person name="Bader C.D."/>
            <person name="Teijaro C.N."/>
            <person name="Fluegel L."/>
            <person name="Davis C.M."/>
            <person name="Simpson J.R."/>
            <person name="Lauterbach L."/>
            <person name="Steele A.D."/>
            <person name="Gui C."/>
            <person name="Meng S."/>
            <person name="Li G."/>
            <person name="Viehrig K."/>
            <person name="Ye F."/>
            <person name="Su P."/>
            <person name="Kiefer A.F."/>
            <person name="Nichols A."/>
            <person name="Cepeda A.J."/>
            <person name="Yan W."/>
            <person name="Fan B."/>
            <person name="Jiang Y."/>
            <person name="Adhikari A."/>
            <person name="Zheng C.-J."/>
            <person name="Schuster L."/>
            <person name="Cowan T.M."/>
            <person name="Smanski M.J."/>
            <person name="Chevrette M.G."/>
            <person name="De Carvalho L.P.S."/>
            <person name="Shen B."/>
        </authorList>
    </citation>
    <scope>NUCLEOTIDE SEQUENCE [LARGE SCALE GENOMIC DNA]</scope>
    <source>
        <strain evidence="2 3">NPDC002173</strain>
    </source>
</reference>
<accession>A0ABW6T1Y5</accession>
<dbReference type="EMBL" id="JBIASD010000042">
    <property type="protein sequence ID" value="MFF3671241.1"/>
    <property type="molecule type" value="Genomic_DNA"/>
</dbReference>
<dbReference type="RefSeq" id="WP_387417431.1">
    <property type="nucleotide sequence ID" value="NZ_JBIASD010000042.1"/>
</dbReference>
<protein>
    <submittedName>
        <fullName evidence="2">Uncharacterized protein</fullName>
    </submittedName>
</protein>
<sequence length="63" mass="6597">MSVPSVFTELAAWHAYGAFAGNAGEVVATRRVDDAGAALLTMRHRTGSAGPGEDDRPPRDSAR</sequence>
<proteinExistence type="predicted"/>